<accession>U5ES39</accession>
<reference evidence="4" key="1">
    <citation type="journal article" date="2014" name="Insect Biochem. Mol. Biol.">
        <title>An insight into the sialome of the frog biting fly, Corethrella appendiculata.</title>
        <authorList>
            <person name="Ribeiro J.M.C."/>
            <person name="Chagas A.C."/>
            <person name="Pham V.M."/>
            <person name="Lounibos L.P."/>
            <person name="Calvo E."/>
        </authorList>
    </citation>
    <scope>NUCLEOTIDE SEQUENCE</scope>
    <source>
        <tissue evidence="4">Salivary glands</tissue>
    </source>
</reference>
<dbReference type="PROSITE" id="PS50053">
    <property type="entry name" value="UBIQUITIN_2"/>
    <property type="match status" value="1"/>
</dbReference>
<dbReference type="PROSITE" id="PS50030">
    <property type="entry name" value="UBA"/>
    <property type="match status" value="1"/>
</dbReference>
<dbReference type="EMBL" id="GANO01002536">
    <property type="protein sequence ID" value="JAB57335.1"/>
    <property type="molecule type" value="mRNA"/>
</dbReference>
<feature type="compositionally biased region" description="Low complexity" evidence="1">
    <location>
        <begin position="300"/>
        <end position="314"/>
    </location>
</feature>
<dbReference type="Gene3D" id="3.10.20.90">
    <property type="entry name" value="Phosphatidylinositol 3-kinase Catalytic Subunit, Chain A, domain 1"/>
    <property type="match status" value="1"/>
</dbReference>
<name>U5ES39_9DIPT</name>
<feature type="region of interest" description="Disordered" evidence="1">
    <location>
        <begin position="251"/>
        <end position="324"/>
    </location>
</feature>
<feature type="domain" description="UBA" evidence="2">
    <location>
        <begin position="320"/>
        <end position="370"/>
    </location>
</feature>
<dbReference type="PANTHER" id="PTHR10677:SF25">
    <property type="entry name" value="UBIQUITIN-LIKE PROTEIN 7"/>
    <property type="match status" value="1"/>
</dbReference>
<feature type="domain" description="Ubiquitin-like" evidence="3">
    <location>
        <begin position="4"/>
        <end position="78"/>
    </location>
</feature>
<dbReference type="PANTHER" id="PTHR10677">
    <property type="entry name" value="UBIQUILIN"/>
    <property type="match status" value="1"/>
</dbReference>
<dbReference type="GO" id="GO:0006511">
    <property type="term" value="P:ubiquitin-dependent protein catabolic process"/>
    <property type="evidence" value="ECO:0007669"/>
    <property type="project" value="TreeGrafter"/>
</dbReference>
<dbReference type="GO" id="GO:0005829">
    <property type="term" value="C:cytosol"/>
    <property type="evidence" value="ECO:0007669"/>
    <property type="project" value="TreeGrafter"/>
</dbReference>
<dbReference type="CDD" id="cd14326">
    <property type="entry name" value="UBA_UBL7"/>
    <property type="match status" value="1"/>
</dbReference>
<dbReference type="AlphaFoldDB" id="U5ES39"/>
<evidence type="ECO:0000259" key="3">
    <source>
        <dbReference type="PROSITE" id="PS50053"/>
    </source>
</evidence>
<dbReference type="SUPFAM" id="SSF54236">
    <property type="entry name" value="Ubiquitin-like"/>
    <property type="match status" value="1"/>
</dbReference>
<dbReference type="SMART" id="SM00165">
    <property type="entry name" value="UBA"/>
    <property type="match status" value="1"/>
</dbReference>
<dbReference type="Pfam" id="PF00240">
    <property type="entry name" value="ubiquitin"/>
    <property type="match status" value="1"/>
</dbReference>
<feature type="compositionally biased region" description="Low complexity" evidence="1">
    <location>
        <begin position="197"/>
        <end position="212"/>
    </location>
</feature>
<dbReference type="InterPro" id="IPR029071">
    <property type="entry name" value="Ubiquitin-like_domsf"/>
</dbReference>
<feature type="region of interest" description="Disordered" evidence="1">
    <location>
        <begin position="186"/>
        <end position="221"/>
    </location>
</feature>
<evidence type="ECO:0000259" key="2">
    <source>
        <dbReference type="PROSITE" id="PS50030"/>
    </source>
</evidence>
<dbReference type="InterPro" id="IPR015496">
    <property type="entry name" value="Ubiquilin"/>
</dbReference>
<protein>
    <submittedName>
        <fullName evidence="4">Putative ubiquitin-like protein 7</fullName>
    </submittedName>
</protein>
<organism evidence="4">
    <name type="scientific">Corethrella appendiculata</name>
    <dbReference type="NCBI Taxonomy" id="1370023"/>
    <lineage>
        <taxon>Eukaryota</taxon>
        <taxon>Metazoa</taxon>
        <taxon>Ecdysozoa</taxon>
        <taxon>Arthropoda</taxon>
        <taxon>Hexapoda</taxon>
        <taxon>Insecta</taxon>
        <taxon>Pterygota</taxon>
        <taxon>Neoptera</taxon>
        <taxon>Endopterygota</taxon>
        <taxon>Diptera</taxon>
        <taxon>Nematocera</taxon>
        <taxon>Culicoidea</taxon>
        <taxon>Chaoboridae</taxon>
        <taxon>Corethrella</taxon>
    </lineage>
</organism>
<dbReference type="CDD" id="cd17039">
    <property type="entry name" value="Ubl_ubiquitin_like"/>
    <property type="match status" value="1"/>
</dbReference>
<evidence type="ECO:0000313" key="4">
    <source>
        <dbReference type="EMBL" id="JAB57335.1"/>
    </source>
</evidence>
<dbReference type="SUPFAM" id="SSF46934">
    <property type="entry name" value="UBA-like"/>
    <property type="match status" value="1"/>
</dbReference>
<proteinExistence type="evidence at transcript level"/>
<dbReference type="GO" id="GO:0031593">
    <property type="term" value="F:polyubiquitin modification-dependent protein binding"/>
    <property type="evidence" value="ECO:0007669"/>
    <property type="project" value="TreeGrafter"/>
</dbReference>
<dbReference type="InterPro" id="IPR015940">
    <property type="entry name" value="UBA"/>
</dbReference>
<dbReference type="InterPro" id="IPR009060">
    <property type="entry name" value="UBA-like_sf"/>
</dbReference>
<dbReference type="InterPro" id="IPR000626">
    <property type="entry name" value="Ubiquitin-like_dom"/>
</dbReference>
<evidence type="ECO:0000256" key="1">
    <source>
        <dbReference type="SAM" id="MobiDB-lite"/>
    </source>
</evidence>
<dbReference type="Gene3D" id="1.10.8.10">
    <property type="entry name" value="DNA helicase RuvA subunit, C-terminal domain"/>
    <property type="match status" value="1"/>
</dbReference>
<sequence>MSYLYLGVKFPSKPYEKVLIENYEKFETVEKLKLEANKSLDVSLDEIEFIYCGNILPNETRIKDHNLRVGSVIHVVKKATIPQMPTYERFTEANVQEVVYLFRSVHSSNFQRVKLKEVIKHVLETHPHLRKDLWSLSVLRDPILLASLQNPDTVRLVAENHRVLIEAAKTIVDSLNSKSLNKFDSTLPAEGMDDNSDSSSSSDNNAPASSSTSRERHTTRRITTEQLSHALRAYNGSSSFNSLANISQRNLSNVQSGDTQASSSSGTARSTQPPRITSSTFMNALSEVLLQTRRSRPEESTTSVSSNNTSSNNEPVAPSTNNEQQTPLVRYQAELNQMRELGLNDTQVNLQALEICNGDVEAAINLVFSETNN</sequence>
<dbReference type="InterPro" id="IPR047878">
    <property type="entry name" value="UBL7_UBA"/>
</dbReference>
<feature type="compositionally biased region" description="Polar residues" evidence="1">
    <location>
        <begin position="251"/>
        <end position="283"/>
    </location>
</feature>